<feature type="transmembrane region" description="Helical" evidence="1">
    <location>
        <begin position="52"/>
        <end position="71"/>
    </location>
</feature>
<accession>X1G3T8</accession>
<comment type="caution">
    <text evidence="2">The sequence shown here is derived from an EMBL/GenBank/DDBJ whole genome shotgun (WGS) entry which is preliminary data.</text>
</comment>
<name>X1G3T8_9ZZZZ</name>
<dbReference type="EMBL" id="BARU01010705">
    <property type="protein sequence ID" value="GAH36239.1"/>
    <property type="molecule type" value="Genomic_DNA"/>
</dbReference>
<feature type="transmembrane region" description="Helical" evidence="1">
    <location>
        <begin position="77"/>
        <end position="100"/>
    </location>
</feature>
<gene>
    <name evidence="2" type="ORF">S03H2_20330</name>
</gene>
<feature type="non-terminal residue" evidence="2">
    <location>
        <position position="1"/>
    </location>
</feature>
<organism evidence="2">
    <name type="scientific">marine sediment metagenome</name>
    <dbReference type="NCBI Taxonomy" id="412755"/>
    <lineage>
        <taxon>unclassified sequences</taxon>
        <taxon>metagenomes</taxon>
        <taxon>ecological metagenomes</taxon>
    </lineage>
</organism>
<proteinExistence type="predicted"/>
<dbReference type="AlphaFoldDB" id="X1G3T8"/>
<evidence type="ECO:0008006" key="3">
    <source>
        <dbReference type="Google" id="ProtNLM"/>
    </source>
</evidence>
<keyword evidence="1" id="KW-1133">Transmembrane helix</keyword>
<keyword evidence="1" id="KW-0812">Transmembrane</keyword>
<protein>
    <recommendedName>
        <fullName evidence="3">EamA domain-containing protein</fullName>
    </recommendedName>
</protein>
<keyword evidence="1" id="KW-0472">Membrane</keyword>
<evidence type="ECO:0000256" key="1">
    <source>
        <dbReference type="SAM" id="Phobius"/>
    </source>
</evidence>
<sequence>VKGIIIWFSSTESSPAIYVLIMYITGFLLTALGSTIGLQLAFRKGKVTNVMALYNGFITIIPILFGGLVLFEWQPLSVLNQVVLGIAISIALVGILILSLEHRHQSLDNNR</sequence>
<evidence type="ECO:0000313" key="2">
    <source>
        <dbReference type="EMBL" id="GAH36239.1"/>
    </source>
</evidence>
<reference evidence="2" key="1">
    <citation type="journal article" date="2014" name="Front. Microbiol.">
        <title>High frequency of phylogenetically diverse reductive dehalogenase-homologous genes in deep subseafloor sedimentary metagenomes.</title>
        <authorList>
            <person name="Kawai M."/>
            <person name="Futagami T."/>
            <person name="Toyoda A."/>
            <person name="Takaki Y."/>
            <person name="Nishi S."/>
            <person name="Hori S."/>
            <person name="Arai W."/>
            <person name="Tsubouchi T."/>
            <person name="Morono Y."/>
            <person name="Uchiyama I."/>
            <person name="Ito T."/>
            <person name="Fujiyama A."/>
            <person name="Inagaki F."/>
            <person name="Takami H."/>
        </authorList>
    </citation>
    <scope>NUCLEOTIDE SEQUENCE</scope>
    <source>
        <strain evidence="2">Expedition CK06-06</strain>
    </source>
</reference>
<feature type="transmembrane region" description="Helical" evidence="1">
    <location>
        <begin position="16"/>
        <end position="40"/>
    </location>
</feature>